<reference evidence="1 2" key="1">
    <citation type="submission" date="2015-04" db="EMBL/GenBank/DDBJ databases">
        <title>Complete genome sequence of Schizopora paradoxa KUC8140, a cosmopolitan wood degrader in East Asia.</title>
        <authorList>
            <consortium name="DOE Joint Genome Institute"/>
            <person name="Min B."/>
            <person name="Park H."/>
            <person name="Jang Y."/>
            <person name="Kim J.-J."/>
            <person name="Kim K.H."/>
            <person name="Pangilinan J."/>
            <person name="Lipzen A."/>
            <person name="Riley R."/>
            <person name="Grigoriev I.V."/>
            <person name="Spatafora J.W."/>
            <person name="Choi I.-G."/>
        </authorList>
    </citation>
    <scope>NUCLEOTIDE SEQUENCE [LARGE SCALE GENOMIC DNA]</scope>
    <source>
        <strain evidence="1 2">KUC8140</strain>
    </source>
</reference>
<dbReference type="InParanoid" id="A0A0H2SAU1"/>
<gene>
    <name evidence="1" type="ORF">SCHPADRAFT_332931</name>
</gene>
<keyword evidence="2" id="KW-1185">Reference proteome</keyword>
<evidence type="ECO:0000313" key="2">
    <source>
        <dbReference type="Proteomes" id="UP000053477"/>
    </source>
</evidence>
<dbReference type="EMBL" id="KQ085950">
    <property type="protein sequence ID" value="KLO13986.1"/>
    <property type="molecule type" value="Genomic_DNA"/>
</dbReference>
<organism evidence="1 2">
    <name type="scientific">Schizopora paradoxa</name>
    <dbReference type="NCBI Taxonomy" id="27342"/>
    <lineage>
        <taxon>Eukaryota</taxon>
        <taxon>Fungi</taxon>
        <taxon>Dikarya</taxon>
        <taxon>Basidiomycota</taxon>
        <taxon>Agaricomycotina</taxon>
        <taxon>Agaricomycetes</taxon>
        <taxon>Hymenochaetales</taxon>
        <taxon>Schizoporaceae</taxon>
        <taxon>Schizopora</taxon>
    </lineage>
</organism>
<proteinExistence type="predicted"/>
<dbReference type="AlphaFoldDB" id="A0A0H2SAU1"/>
<name>A0A0H2SAU1_9AGAM</name>
<dbReference type="Proteomes" id="UP000053477">
    <property type="component" value="Unassembled WGS sequence"/>
</dbReference>
<evidence type="ECO:0000313" key="1">
    <source>
        <dbReference type="EMBL" id="KLO13986.1"/>
    </source>
</evidence>
<sequence>MRVFGGTIFFPFPTRVAVCLPAFNFLPHTPRLSVLTADGTSRPDWPIVFQLKILSGFPLQEFRGRVEMEFRKGHDR</sequence>
<accession>A0A0H2SAU1</accession>
<protein>
    <submittedName>
        <fullName evidence="1">Uncharacterized protein</fullName>
    </submittedName>
</protein>